<protein>
    <submittedName>
        <fullName evidence="1">Uncharacterized protein</fullName>
    </submittedName>
</protein>
<sequence length="259" mass="28012">MWVRCPVDKLPGIHVQPEVVDIGRHFGTGVIVATAFIHMLVGSLAKLQSHHLPSVIGDFPSFGAAVALAAIFAMHLVETMFVSHGEPYSGLHMHLPTMGRKKATTFILELGILSHSIFVGLSLGLKKSHKFFPLLVAICFHQFFEGVGLGARIAEMEFERRNTPFLMVMAYSVTTSIGIVMGIIVHGTYDPHSPTAIVAEGCLDAISAGILIYTGLVELMGRDLSNDSDFGTKPSKTKTIYLASLYFGALAMTIVALWA</sequence>
<name>A0ACC2TQ54_9FUNG</name>
<organism evidence="1 2">
    <name type="scientific">Entomophthora muscae</name>
    <dbReference type="NCBI Taxonomy" id="34485"/>
    <lineage>
        <taxon>Eukaryota</taxon>
        <taxon>Fungi</taxon>
        <taxon>Fungi incertae sedis</taxon>
        <taxon>Zoopagomycota</taxon>
        <taxon>Entomophthoromycotina</taxon>
        <taxon>Entomophthoromycetes</taxon>
        <taxon>Entomophthorales</taxon>
        <taxon>Entomophthoraceae</taxon>
        <taxon>Entomophthora</taxon>
    </lineage>
</organism>
<evidence type="ECO:0000313" key="1">
    <source>
        <dbReference type="EMBL" id="KAJ9076611.1"/>
    </source>
</evidence>
<comment type="caution">
    <text evidence="1">The sequence shown here is derived from an EMBL/GenBank/DDBJ whole genome shotgun (WGS) entry which is preliminary data.</text>
</comment>
<gene>
    <name evidence="1" type="ORF">DSO57_1024481</name>
</gene>
<proteinExistence type="predicted"/>
<dbReference type="Proteomes" id="UP001165960">
    <property type="component" value="Unassembled WGS sequence"/>
</dbReference>
<reference evidence="1" key="1">
    <citation type="submission" date="2022-04" db="EMBL/GenBank/DDBJ databases">
        <title>Genome of the entomopathogenic fungus Entomophthora muscae.</title>
        <authorList>
            <person name="Elya C."/>
            <person name="Lovett B.R."/>
            <person name="Lee E."/>
            <person name="Macias A.M."/>
            <person name="Hajek A.E."/>
            <person name="De Bivort B.L."/>
            <person name="Kasson M.T."/>
            <person name="De Fine Licht H.H."/>
            <person name="Stajich J.E."/>
        </authorList>
    </citation>
    <scope>NUCLEOTIDE SEQUENCE</scope>
    <source>
        <strain evidence="1">Berkeley</strain>
    </source>
</reference>
<evidence type="ECO:0000313" key="2">
    <source>
        <dbReference type="Proteomes" id="UP001165960"/>
    </source>
</evidence>
<keyword evidence="2" id="KW-1185">Reference proteome</keyword>
<dbReference type="EMBL" id="QTSX02002262">
    <property type="protein sequence ID" value="KAJ9076611.1"/>
    <property type="molecule type" value="Genomic_DNA"/>
</dbReference>
<accession>A0ACC2TQ54</accession>